<comment type="catalytic activity">
    <reaction evidence="1">
        <text>a 4-O-methyl-thymidine in DNA + L-cysteinyl-[protein] = a thymidine in DNA + S-methyl-L-cysteinyl-[protein]</text>
        <dbReference type="Rhea" id="RHEA:53428"/>
        <dbReference type="Rhea" id="RHEA-COMP:10131"/>
        <dbReference type="Rhea" id="RHEA-COMP:10132"/>
        <dbReference type="Rhea" id="RHEA-COMP:13555"/>
        <dbReference type="Rhea" id="RHEA-COMP:13556"/>
        <dbReference type="ChEBI" id="CHEBI:29950"/>
        <dbReference type="ChEBI" id="CHEBI:82612"/>
        <dbReference type="ChEBI" id="CHEBI:137386"/>
        <dbReference type="ChEBI" id="CHEBI:137387"/>
        <dbReference type="EC" id="2.1.1.63"/>
    </reaction>
</comment>
<dbReference type="PROSITE" id="PS00374">
    <property type="entry name" value="MGMT"/>
    <property type="match status" value="1"/>
</dbReference>
<dbReference type="AlphaFoldDB" id="A0A7C3RM61"/>
<evidence type="ECO:0000256" key="2">
    <source>
        <dbReference type="ARBA" id="ARBA00008711"/>
    </source>
</evidence>
<evidence type="ECO:0000256" key="6">
    <source>
        <dbReference type="ARBA" id="ARBA00022763"/>
    </source>
</evidence>
<dbReference type="PANTHER" id="PTHR10815">
    <property type="entry name" value="METHYLATED-DNA--PROTEIN-CYSTEINE METHYLTRANSFERASE"/>
    <property type="match status" value="1"/>
</dbReference>
<comment type="similarity">
    <text evidence="2">Belongs to the MGMT family.</text>
</comment>
<dbReference type="EC" id="2.1.1.63" evidence="3"/>
<dbReference type="Pfam" id="PF01035">
    <property type="entry name" value="DNA_binding_1"/>
    <property type="match status" value="1"/>
</dbReference>
<organism evidence="10">
    <name type="scientific">Dictyoglomus thermophilum</name>
    <dbReference type="NCBI Taxonomy" id="14"/>
    <lineage>
        <taxon>Bacteria</taxon>
        <taxon>Pseudomonadati</taxon>
        <taxon>Dictyoglomota</taxon>
        <taxon>Dictyoglomia</taxon>
        <taxon>Dictyoglomales</taxon>
        <taxon>Dictyoglomaceae</taxon>
        <taxon>Dictyoglomus</taxon>
    </lineage>
</organism>
<evidence type="ECO:0000256" key="3">
    <source>
        <dbReference type="ARBA" id="ARBA00011918"/>
    </source>
</evidence>
<dbReference type="NCBIfam" id="TIGR00589">
    <property type="entry name" value="ogt"/>
    <property type="match status" value="1"/>
</dbReference>
<dbReference type="GO" id="GO:0006281">
    <property type="term" value="P:DNA repair"/>
    <property type="evidence" value="ECO:0007669"/>
    <property type="project" value="UniProtKB-KW"/>
</dbReference>
<comment type="catalytic activity">
    <reaction evidence="8">
        <text>a 6-O-methyl-2'-deoxyguanosine in DNA + L-cysteinyl-[protein] = S-methyl-L-cysteinyl-[protein] + a 2'-deoxyguanosine in DNA</text>
        <dbReference type="Rhea" id="RHEA:24000"/>
        <dbReference type="Rhea" id="RHEA-COMP:10131"/>
        <dbReference type="Rhea" id="RHEA-COMP:10132"/>
        <dbReference type="Rhea" id="RHEA-COMP:11367"/>
        <dbReference type="Rhea" id="RHEA-COMP:11368"/>
        <dbReference type="ChEBI" id="CHEBI:29950"/>
        <dbReference type="ChEBI" id="CHEBI:82612"/>
        <dbReference type="ChEBI" id="CHEBI:85445"/>
        <dbReference type="ChEBI" id="CHEBI:85448"/>
        <dbReference type="EC" id="2.1.1.63"/>
    </reaction>
</comment>
<dbReference type="SUPFAM" id="SSF46767">
    <property type="entry name" value="Methylated DNA-protein cysteine methyltransferase, C-terminal domain"/>
    <property type="match status" value="1"/>
</dbReference>
<dbReference type="InterPro" id="IPR014048">
    <property type="entry name" value="MethylDNA_cys_MeTrfase_DNA-bd"/>
</dbReference>
<proteinExistence type="inferred from homology"/>
<keyword evidence="5" id="KW-0808">Transferase</keyword>
<reference evidence="10" key="1">
    <citation type="journal article" date="2020" name="mSystems">
        <title>Genome- and Community-Level Interaction Insights into Carbon Utilization and Element Cycling Functions of Hydrothermarchaeota in Hydrothermal Sediment.</title>
        <authorList>
            <person name="Zhou Z."/>
            <person name="Liu Y."/>
            <person name="Xu W."/>
            <person name="Pan J."/>
            <person name="Luo Z.H."/>
            <person name="Li M."/>
        </authorList>
    </citation>
    <scope>NUCLEOTIDE SEQUENCE [LARGE SCALE GENOMIC DNA]</scope>
    <source>
        <strain evidence="10">SpSt-81</strain>
    </source>
</reference>
<evidence type="ECO:0000256" key="5">
    <source>
        <dbReference type="ARBA" id="ARBA00022679"/>
    </source>
</evidence>
<dbReference type="GO" id="GO:0003908">
    <property type="term" value="F:methylated-DNA-[protein]-cysteine S-methyltransferase activity"/>
    <property type="evidence" value="ECO:0007669"/>
    <property type="project" value="UniProtKB-EC"/>
</dbReference>
<dbReference type="InterPro" id="IPR036388">
    <property type="entry name" value="WH-like_DNA-bd_sf"/>
</dbReference>
<dbReference type="InterPro" id="IPR036217">
    <property type="entry name" value="MethylDNA_cys_MeTrfase_DNAb"/>
</dbReference>
<dbReference type="FunFam" id="1.10.10.10:FF:000214">
    <property type="entry name" value="Methylated-DNA--protein-cysteine methyltransferase"/>
    <property type="match status" value="1"/>
</dbReference>
<evidence type="ECO:0000313" key="10">
    <source>
        <dbReference type="EMBL" id="HFX13636.1"/>
    </source>
</evidence>
<dbReference type="PANTHER" id="PTHR10815:SF13">
    <property type="entry name" value="METHYLATED-DNA--PROTEIN-CYSTEINE METHYLTRANSFERASE"/>
    <property type="match status" value="1"/>
</dbReference>
<dbReference type="GO" id="GO:0032259">
    <property type="term" value="P:methylation"/>
    <property type="evidence" value="ECO:0007669"/>
    <property type="project" value="UniProtKB-KW"/>
</dbReference>
<dbReference type="EMBL" id="DTIN01000015">
    <property type="protein sequence ID" value="HFX13636.1"/>
    <property type="molecule type" value="Genomic_DNA"/>
</dbReference>
<dbReference type="InterPro" id="IPR001497">
    <property type="entry name" value="MethylDNA_cys_MeTrfase_AS"/>
</dbReference>
<evidence type="ECO:0000256" key="7">
    <source>
        <dbReference type="ARBA" id="ARBA00023204"/>
    </source>
</evidence>
<name>A0A7C3RM61_DICTH</name>
<protein>
    <recommendedName>
        <fullName evidence="3">methylated-DNA--[protein]-cysteine S-methyltransferase</fullName>
        <ecNumber evidence="3">2.1.1.63</ecNumber>
    </recommendedName>
</protein>
<dbReference type="CDD" id="cd06445">
    <property type="entry name" value="ATase"/>
    <property type="match status" value="1"/>
</dbReference>
<dbReference type="Gene3D" id="1.10.10.10">
    <property type="entry name" value="Winged helix-like DNA-binding domain superfamily/Winged helix DNA-binding domain"/>
    <property type="match status" value="1"/>
</dbReference>
<sequence>MKGALRIDNNKFLVVEFEKGVITKIYFSFKEEIEKDFPGKDLFLDYFSGKMVDFKDLKLDMKYIPGFFVKVYQLLRNLPYGRITNYGSIAIELGNKNLSRAVGNALRMNPFLIVIPCHRVVRKDGNIGNFSFGKDLKIWLLRMEGVTIENEKVYSCRHWWD</sequence>
<evidence type="ECO:0000256" key="4">
    <source>
        <dbReference type="ARBA" id="ARBA00022603"/>
    </source>
</evidence>
<keyword evidence="4" id="KW-0489">Methyltransferase</keyword>
<evidence type="ECO:0000256" key="8">
    <source>
        <dbReference type="ARBA" id="ARBA00049348"/>
    </source>
</evidence>
<gene>
    <name evidence="10" type="ORF">ENW00_05700</name>
</gene>
<evidence type="ECO:0000256" key="1">
    <source>
        <dbReference type="ARBA" id="ARBA00001286"/>
    </source>
</evidence>
<keyword evidence="7" id="KW-0234">DNA repair</keyword>
<keyword evidence="6" id="KW-0227">DNA damage</keyword>
<feature type="domain" description="Methylated-DNA-[protein]-cysteine S-methyltransferase DNA binding" evidence="9">
    <location>
        <begin position="67"/>
        <end position="146"/>
    </location>
</feature>
<accession>A0A7C3RM61</accession>
<evidence type="ECO:0000259" key="9">
    <source>
        <dbReference type="Pfam" id="PF01035"/>
    </source>
</evidence>
<comment type="caution">
    <text evidence="10">The sequence shown here is derived from an EMBL/GenBank/DDBJ whole genome shotgun (WGS) entry which is preliminary data.</text>
</comment>